<proteinExistence type="predicted"/>
<name>A0A1I8PLQ3_STOCA</name>
<evidence type="ECO:0000259" key="8">
    <source>
        <dbReference type="Pfam" id="PF00080"/>
    </source>
</evidence>
<dbReference type="VEuPathDB" id="VectorBase:SCAU009209"/>
<protein>
    <recommendedName>
        <fullName evidence="1">superoxide dismutase</fullName>
        <ecNumber evidence="1">1.15.1.1</ecNumber>
    </recommendedName>
</protein>
<dbReference type="GO" id="GO:0004784">
    <property type="term" value="F:superoxide dismutase activity"/>
    <property type="evidence" value="ECO:0007669"/>
    <property type="project" value="UniProtKB-EC"/>
</dbReference>
<dbReference type="PANTHER" id="PTHR10003">
    <property type="entry name" value="SUPEROXIDE DISMUTASE CU-ZN -RELATED"/>
    <property type="match status" value="1"/>
</dbReference>
<sequence>MARCHSHSNFPITLIVVVVSVFCYNFNGFVTGQSILDRFRPNSNANISTPDEQVKIISGTKVKRFERLTVPLGGGNYNLVHQHPSYLGLAYVAPHWQAGAKLTGEGIDGLMTFQQLPYNNDVKVTLNATGIPAGKHALHIHTYGDLTEGCTSTGGQFANNFLGNIDVKENGEVSVVFISIYLTLFGYNGIIGRSIVIHERPIDLNSALNAEVFSSPAIHAIPDAQAYQNEENSVGAGIACGIISIMKVPAQIPTINK</sequence>
<keyword evidence="4" id="KW-0049">Antioxidant</keyword>
<dbReference type="OrthoDB" id="2015551at2759"/>
<dbReference type="InterPro" id="IPR001424">
    <property type="entry name" value="SOD_Cu_Zn_dom"/>
</dbReference>
<evidence type="ECO:0000313" key="10">
    <source>
        <dbReference type="Proteomes" id="UP000095300"/>
    </source>
</evidence>
<evidence type="ECO:0000256" key="3">
    <source>
        <dbReference type="ARBA" id="ARBA00022833"/>
    </source>
</evidence>
<dbReference type="InterPro" id="IPR036423">
    <property type="entry name" value="SOD-like_Cu/Zn_dom_sf"/>
</dbReference>
<gene>
    <name evidence="9" type="primary">106086052</name>
</gene>
<feature type="transmembrane region" description="Helical" evidence="7">
    <location>
        <begin position="12"/>
        <end position="30"/>
    </location>
</feature>
<dbReference type="Gene3D" id="2.60.40.200">
    <property type="entry name" value="Superoxide dismutase, copper/zinc binding domain"/>
    <property type="match status" value="1"/>
</dbReference>
<reference evidence="9" key="1">
    <citation type="submission" date="2020-05" db="UniProtKB">
        <authorList>
            <consortium name="EnsemblMetazoa"/>
        </authorList>
    </citation>
    <scope>IDENTIFICATION</scope>
    <source>
        <strain evidence="9">USDA</strain>
    </source>
</reference>
<evidence type="ECO:0000256" key="1">
    <source>
        <dbReference type="ARBA" id="ARBA00012682"/>
    </source>
</evidence>
<accession>A0A1I8PLQ3</accession>
<dbReference type="EnsemblMetazoa" id="SCAU009209-RB">
    <property type="protein sequence ID" value="SCAU009209-PB"/>
    <property type="gene ID" value="SCAU009209"/>
</dbReference>
<dbReference type="Proteomes" id="UP000095300">
    <property type="component" value="Unassembled WGS sequence"/>
</dbReference>
<comment type="catalytic activity">
    <reaction evidence="6">
        <text>2 superoxide + 2 H(+) = H2O2 + O2</text>
        <dbReference type="Rhea" id="RHEA:20696"/>
        <dbReference type="ChEBI" id="CHEBI:15378"/>
        <dbReference type="ChEBI" id="CHEBI:15379"/>
        <dbReference type="ChEBI" id="CHEBI:16240"/>
        <dbReference type="ChEBI" id="CHEBI:18421"/>
        <dbReference type="EC" id="1.15.1.1"/>
    </reaction>
</comment>
<dbReference type="Pfam" id="PF00080">
    <property type="entry name" value="Sod_Cu"/>
    <property type="match status" value="1"/>
</dbReference>
<keyword evidence="10" id="KW-1185">Reference proteome</keyword>
<keyword evidence="3" id="KW-0862">Zinc</keyword>
<evidence type="ECO:0000256" key="2">
    <source>
        <dbReference type="ARBA" id="ARBA00022723"/>
    </source>
</evidence>
<feature type="domain" description="Superoxide dismutase copper/zinc binding" evidence="8">
    <location>
        <begin position="108"/>
        <end position="243"/>
    </location>
</feature>
<organism evidence="9 10">
    <name type="scientific">Stomoxys calcitrans</name>
    <name type="common">Stable fly</name>
    <name type="synonym">Conops calcitrans</name>
    <dbReference type="NCBI Taxonomy" id="35570"/>
    <lineage>
        <taxon>Eukaryota</taxon>
        <taxon>Metazoa</taxon>
        <taxon>Ecdysozoa</taxon>
        <taxon>Arthropoda</taxon>
        <taxon>Hexapoda</taxon>
        <taxon>Insecta</taxon>
        <taxon>Pterygota</taxon>
        <taxon>Neoptera</taxon>
        <taxon>Endopterygota</taxon>
        <taxon>Diptera</taxon>
        <taxon>Brachycera</taxon>
        <taxon>Muscomorpha</taxon>
        <taxon>Muscoidea</taxon>
        <taxon>Muscidae</taxon>
        <taxon>Stomoxys</taxon>
    </lineage>
</organism>
<keyword evidence="2" id="KW-0479">Metal-binding</keyword>
<keyword evidence="5" id="KW-0560">Oxidoreductase</keyword>
<keyword evidence="7" id="KW-1133">Transmembrane helix</keyword>
<dbReference type="SUPFAM" id="SSF49329">
    <property type="entry name" value="Cu,Zn superoxide dismutase-like"/>
    <property type="match status" value="1"/>
</dbReference>
<keyword evidence="7" id="KW-0812">Transmembrane</keyword>
<keyword evidence="7" id="KW-0472">Membrane</keyword>
<evidence type="ECO:0000256" key="5">
    <source>
        <dbReference type="ARBA" id="ARBA00023002"/>
    </source>
</evidence>
<evidence type="ECO:0000256" key="4">
    <source>
        <dbReference type="ARBA" id="ARBA00022862"/>
    </source>
</evidence>
<dbReference type="InterPro" id="IPR024134">
    <property type="entry name" value="SOD_Cu/Zn_/chaperone"/>
</dbReference>
<dbReference type="AlphaFoldDB" id="A0A1I8PLQ3"/>
<evidence type="ECO:0000256" key="6">
    <source>
        <dbReference type="ARBA" id="ARBA00049204"/>
    </source>
</evidence>
<dbReference type="EC" id="1.15.1.1" evidence="1"/>
<evidence type="ECO:0000313" key="9">
    <source>
        <dbReference type="EnsemblMetazoa" id="SCAU009209-PB"/>
    </source>
</evidence>
<dbReference type="GO" id="GO:0005507">
    <property type="term" value="F:copper ion binding"/>
    <property type="evidence" value="ECO:0007669"/>
    <property type="project" value="InterPro"/>
</dbReference>
<evidence type="ECO:0000256" key="7">
    <source>
        <dbReference type="SAM" id="Phobius"/>
    </source>
</evidence>